<sequence length="276" mass="29325">MSAPAEPTLPAPYRIVARRQDSADVFTWTVEPLGEHAPTFLPGQFNMLYAYGIGEVPVSISSAAAGEPLLHTIRAVGSVTRPMAALPVGTVIGLRGPYGTAWPLAEAEGGDLVIVAGGLGLAPLRPAILGALARRAQFGRLCLLYGTRSPADVLFADQLAAWRARGDLELRVTVDRATPDWTDEVGVVTRLIARAGFDPARTTAFVCGPEIMMRFAGEALLRRGVPAAAIHLSLERNMKCAVGYCGHCQLGPHFICRDGPVLAWPRLAGLLDVAEL</sequence>
<dbReference type="GO" id="GO:0046872">
    <property type="term" value="F:metal ion binding"/>
    <property type="evidence" value="ECO:0007669"/>
    <property type="project" value="UniProtKB-KW"/>
</dbReference>
<gene>
    <name evidence="3" type="ORF">PG2T_03080</name>
</gene>
<feature type="binding site" evidence="1">
    <location>
        <position position="248"/>
    </location>
    <ligand>
        <name>[2Fe-2S] cluster</name>
        <dbReference type="ChEBI" id="CHEBI:190135"/>
    </ligand>
</feature>
<keyword evidence="1" id="KW-0411">Iron-sulfur</keyword>
<name>A0A1B1YR68_9GAMM</name>
<evidence type="ECO:0000256" key="1">
    <source>
        <dbReference type="PIRSR" id="PIRSR006816-2"/>
    </source>
</evidence>
<dbReference type="SUPFAM" id="SSF63380">
    <property type="entry name" value="Riboflavin synthase domain-like"/>
    <property type="match status" value="1"/>
</dbReference>
<accession>A0A1B1YR68</accession>
<organism evidence="3 4">
    <name type="scientific">Immundisolibacter cernigliae</name>
    <dbReference type="NCBI Taxonomy" id="1810504"/>
    <lineage>
        <taxon>Bacteria</taxon>
        <taxon>Pseudomonadati</taxon>
        <taxon>Pseudomonadota</taxon>
        <taxon>Gammaproteobacteria</taxon>
        <taxon>Immundisolibacterales</taxon>
        <taxon>Immundisolibacteraceae</taxon>
        <taxon>Immundisolibacter</taxon>
    </lineage>
</organism>
<feature type="binding site" evidence="1">
    <location>
        <position position="240"/>
    </location>
    <ligand>
        <name>[2Fe-2S] cluster</name>
        <dbReference type="ChEBI" id="CHEBI:190135"/>
    </ligand>
</feature>
<evidence type="ECO:0000313" key="3">
    <source>
        <dbReference type="EMBL" id="ANX03274.1"/>
    </source>
</evidence>
<dbReference type="InterPro" id="IPR017938">
    <property type="entry name" value="Riboflavin_synthase-like_b-brl"/>
</dbReference>
<dbReference type="PROSITE" id="PS51384">
    <property type="entry name" value="FAD_FR"/>
    <property type="match status" value="1"/>
</dbReference>
<dbReference type="GO" id="GO:0006221">
    <property type="term" value="P:pyrimidine nucleotide biosynthetic process"/>
    <property type="evidence" value="ECO:0007669"/>
    <property type="project" value="InterPro"/>
</dbReference>
<dbReference type="InterPro" id="IPR019480">
    <property type="entry name" value="Dihydroorotate_DH_Fe-S-bd"/>
</dbReference>
<keyword evidence="4" id="KW-1185">Reference proteome</keyword>
<dbReference type="AlphaFoldDB" id="A0A1B1YR68"/>
<dbReference type="PRINTS" id="PR00406">
    <property type="entry name" value="CYTB5RDTASE"/>
</dbReference>
<dbReference type="Pfam" id="PF10418">
    <property type="entry name" value="DHODB_Fe-S_bind"/>
    <property type="match status" value="1"/>
</dbReference>
<dbReference type="InterPro" id="IPR039261">
    <property type="entry name" value="FNR_nucleotide-bd"/>
</dbReference>
<keyword evidence="1" id="KW-0001">2Fe-2S</keyword>
<feature type="binding site" evidence="1">
    <location>
        <position position="256"/>
    </location>
    <ligand>
        <name>[2Fe-2S] cluster</name>
        <dbReference type="ChEBI" id="CHEBI:190135"/>
    </ligand>
</feature>
<evidence type="ECO:0000313" key="4">
    <source>
        <dbReference type="Proteomes" id="UP000092952"/>
    </source>
</evidence>
<dbReference type="SUPFAM" id="SSF52343">
    <property type="entry name" value="Ferredoxin reductase-like, C-terminal NADP-linked domain"/>
    <property type="match status" value="1"/>
</dbReference>
<dbReference type="InterPro" id="IPR001433">
    <property type="entry name" value="OxRdtase_FAD/NAD-bd"/>
</dbReference>
<dbReference type="Pfam" id="PF00175">
    <property type="entry name" value="NAD_binding_1"/>
    <property type="match status" value="1"/>
</dbReference>
<dbReference type="GO" id="GO:0016491">
    <property type="term" value="F:oxidoreductase activity"/>
    <property type="evidence" value="ECO:0007669"/>
    <property type="project" value="InterPro"/>
</dbReference>
<dbReference type="PIRSF" id="PIRSF006816">
    <property type="entry name" value="Cyc3_hyd_g"/>
    <property type="match status" value="1"/>
</dbReference>
<dbReference type="RefSeq" id="WP_068802778.1">
    <property type="nucleotide sequence ID" value="NZ_CP014671.1"/>
</dbReference>
<dbReference type="KEGG" id="gbi:PG2T_03080"/>
<dbReference type="Gene3D" id="2.40.30.10">
    <property type="entry name" value="Translation factors"/>
    <property type="match status" value="1"/>
</dbReference>
<feature type="domain" description="FAD-binding FR-type" evidence="2">
    <location>
        <begin position="8"/>
        <end position="104"/>
    </location>
</feature>
<dbReference type="CDD" id="cd06221">
    <property type="entry name" value="sulfite_reductase_like"/>
    <property type="match status" value="1"/>
</dbReference>
<dbReference type="InterPro" id="IPR017927">
    <property type="entry name" value="FAD-bd_FR_type"/>
</dbReference>
<dbReference type="GO" id="GO:0051537">
    <property type="term" value="F:2 iron, 2 sulfur cluster binding"/>
    <property type="evidence" value="ECO:0007669"/>
    <property type="project" value="UniProtKB-KW"/>
</dbReference>
<dbReference type="Proteomes" id="UP000092952">
    <property type="component" value="Chromosome"/>
</dbReference>
<proteinExistence type="predicted"/>
<keyword evidence="1" id="KW-0408">Iron</keyword>
<dbReference type="GO" id="GO:0050660">
    <property type="term" value="F:flavin adenine dinucleotide binding"/>
    <property type="evidence" value="ECO:0007669"/>
    <property type="project" value="InterPro"/>
</dbReference>
<keyword evidence="1" id="KW-0479">Metal-binding</keyword>
<dbReference type="PANTHER" id="PTHR43513:SF1">
    <property type="entry name" value="ANAEROBIC SULFITE REDUCTASE SUBUNIT B"/>
    <property type="match status" value="1"/>
</dbReference>
<reference evidence="4" key="1">
    <citation type="submission" date="2016-03" db="EMBL/GenBank/DDBJ databases">
        <title>Complete genome sequence of Solimmundus cernigliae, representing a novel lineage of polycyclic aromatic hydrocarbon degraders within the Gammaproteobacteria.</title>
        <authorList>
            <person name="Singleton D.R."/>
            <person name="Dickey A.N."/>
            <person name="Scholl E.H."/>
            <person name="Wright F.A."/>
            <person name="Aitken M.D."/>
        </authorList>
    </citation>
    <scope>NUCLEOTIDE SEQUENCE [LARGE SCALE GENOMIC DNA]</scope>
    <source>
        <strain evidence="4">TR3.2</strain>
    </source>
</reference>
<feature type="binding site" evidence="1">
    <location>
        <position position="245"/>
    </location>
    <ligand>
        <name>[2Fe-2S] cluster</name>
        <dbReference type="ChEBI" id="CHEBI:190135"/>
    </ligand>
</feature>
<dbReference type="PRINTS" id="PR00371">
    <property type="entry name" value="FPNCR"/>
</dbReference>
<dbReference type="PANTHER" id="PTHR43513">
    <property type="entry name" value="DIHYDROOROTATE DEHYDROGENASE B (NAD(+)), ELECTRON TRANSFER SUBUNIT"/>
    <property type="match status" value="1"/>
</dbReference>
<evidence type="ECO:0000259" key="2">
    <source>
        <dbReference type="PROSITE" id="PS51384"/>
    </source>
</evidence>
<dbReference type="InParanoid" id="A0A1B1YR68"/>
<dbReference type="OrthoDB" id="9796486at2"/>
<dbReference type="InterPro" id="IPR012165">
    <property type="entry name" value="Cyt_c3_hydrogenase_gsu"/>
</dbReference>
<protein>
    <submittedName>
        <fullName evidence="3">Ni/Fe hydrogenase subunit gamma</fullName>
    </submittedName>
</protein>
<comment type="cofactor">
    <cofactor evidence="1">
        <name>[2Fe-2S] cluster</name>
        <dbReference type="ChEBI" id="CHEBI:190135"/>
    </cofactor>
    <text evidence="1">Binds 1 [2Fe-2S] cluster per subunit.</text>
</comment>
<dbReference type="EMBL" id="CP014671">
    <property type="protein sequence ID" value="ANX03274.1"/>
    <property type="molecule type" value="Genomic_DNA"/>
</dbReference>
<dbReference type="InterPro" id="IPR050353">
    <property type="entry name" value="PyrK_electron_transfer"/>
</dbReference>
<dbReference type="InterPro" id="IPR001709">
    <property type="entry name" value="Flavoprot_Pyr_Nucl_cyt_Rdtase"/>
</dbReference>
<dbReference type="Gene3D" id="3.40.50.80">
    <property type="entry name" value="Nucleotide-binding domain of ferredoxin-NADP reductase (FNR) module"/>
    <property type="match status" value="1"/>
</dbReference>
<dbReference type="STRING" id="1810504.PG2T_03080"/>